<comment type="subcellular location">
    <subcellularLocation>
        <location evidence="1">Membrane</location>
        <topology evidence="1">Multi-pass membrane protein</topology>
    </subcellularLocation>
</comment>
<dbReference type="PANTHER" id="PTHR14269">
    <property type="entry name" value="CDP-DIACYLGLYCEROL--GLYCEROL-3-PHOSPHATE 3-PHOSPHATIDYLTRANSFERASE-RELATED"/>
    <property type="match status" value="1"/>
</dbReference>
<dbReference type="OrthoDB" id="9796672at2"/>
<evidence type="ECO:0000256" key="1">
    <source>
        <dbReference type="ARBA" id="ARBA00004141"/>
    </source>
</evidence>
<evidence type="ECO:0000256" key="4">
    <source>
        <dbReference type="ARBA" id="ARBA00010441"/>
    </source>
</evidence>
<keyword evidence="7" id="KW-0444">Lipid biosynthesis</keyword>
<organism evidence="19 20">
    <name type="scientific">Acidomonas methanolica NBRC 104435</name>
    <dbReference type="NCBI Taxonomy" id="1231351"/>
    <lineage>
        <taxon>Bacteria</taxon>
        <taxon>Pseudomonadati</taxon>
        <taxon>Pseudomonadota</taxon>
        <taxon>Alphaproteobacteria</taxon>
        <taxon>Acetobacterales</taxon>
        <taxon>Acetobacteraceae</taxon>
        <taxon>Acidomonas</taxon>
    </lineage>
</organism>
<dbReference type="InterPro" id="IPR004570">
    <property type="entry name" value="Phosphatidylglycerol_P_synth"/>
</dbReference>
<feature type="transmembrane region" description="Helical" evidence="18">
    <location>
        <begin position="7"/>
        <end position="26"/>
    </location>
</feature>
<keyword evidence="14" id="KW-1208">Phospholipid metabolism</keyword>
<comment type="caution">
    <text evidence="19">The sequence shown here is derived from an EMBL/GenBank/DDBJ whole genome shotgun (WGS) entry which is preliminary data.</text>
</comment>
<accession>A0A023D1Q1</accession>
<dbReference type="Proteomes" id="UP000019760">
    <property type="component" value="Unassembled WGS sequence"/>
</dbReference>
<proteinExistence type="inferred from homology"/>
<keyword evidence="8 17" id="KW-0808">Transferase</keyword>
<dbReference type="EMBL" id="BAND01000005">
    <property type="protein sequence ID" value="GAJ27726.1"/>
    <property type="molecule type" value="Genomic_DNA"/>
</dbReference>
<keyword evidence="20" id="KW-1185">Reference proteome</keyword>
<comment type="pathway">
    <text evidence="2">Phospholipid metabolism; phosphatidylglycerol biosynthesis; phosphatidylglycerol from CDP-diacylglycerol: step 1/2.</text>
</comment>
<dbReference type="PIRSF" id="PIRSF000847">
    <property type="entry name" value="Phos_ph_gly_syn"/>
    <property type="match status" value="1"/>
</dbReference>
<keyword evidence="10 18" id="KW-1133">Transmembrane helix</keyword>
<evidence type="ECO:0000256" key="7">
    <source>
        <dbReference type="ARBA" id="ARBA00022516"/>
    </source>
</evidence>
<comment type="catalytic activity">
    <reaction evidence="15">
        <text>a CDP-1,2-diacyl-sn-glycerol + sn-glycerol 3-phosphate = a 1,2-diacyl-sn-glycero-3-phospho-(1'-sn-glycero-3'-phosphate) + CMP + H(+)</text>
        <dbReference type="Rhea" id="RHEA:12593"/>
        <dbReference type="ChEBI" id="CHEBI:15378"/>
        <dbReference type="ChEBI" id="CHEBI:57597"/>
        <dbReference type="ChEBI" id="CHEBI:58332"/>
        <dbReference type="ChEBI" id="CHEBI:60110"/>
        <dbReference type="ChEBI" id="CHEBI:60377"/>
        <dbReference type="EC" id="2.7.8.5"/>
    </reaction>
</comment>
<keyword evidence="13" id="KW-0594">Phospholipid biosynthesis</keyword>
<feature type="transmembrane region" description="Helical" evidence="18">
    <location>
        <begin position="158"/>
        <end position="180"/>
    </location>
</feature>
<keyword evidence="9 18" id="KW-0812">Transmembrane</keyword>
<dbReference type="GO" id="GO:0016020">
    <property type="term" value="C:membrane"/>
    <property type="evidence" value="ECO:0007669"/>
    <property type="project" value="UniProtKB-SubCell"/>
</dbReference>
<evidence type="ECO:0000256" key="14">
    <source>
        <dbReference type="ARBA" id="ARBA00023264"/>
    </source>
</evidence>
<keyword evidence="12 18" id="KW-0472">Membrane</keyword>
<evidence type="ECO:0000313" key="20">
    <source>
        <dbReference type="Proteomes" id="UP000019760"/>
    </source>
</evidence>
<protein>
    <recommendedName>
        <fullName evidence="6 16">CDP-diacylglycerol--glycerol-3-phosphate 3-phosphatidyltransferase</fullName>
        <ecNumber evidence="5 16">2.7.8.5</ecNumber>
    </recommendedName>
</protein>
<dbReference type="InterPro" id="IPR048254">
    <property type="entry name" value="CDP_ALCOHOL_P_TRANSF_CS"/>
</dbReference>
<evidence type="ECO:0000256" key="9">
    <source>
        <dbReference type="ARBA" id="ARBA00022692"/>
    </source>
</evidence>
<evidence type="ECO:0000256" key="3">
    <source>
        <dbReference type="ARBA" id="ARBA00005189"/>
    </source>
</evidence>
<dbReference type="InterPro" id="IPR043130">
    <property type="entry name" value="CDP-OH_PTrfase_TM_dom"/>
</dbReference>
<dbReference type="RefSeq" id="WP_042055391.1">
    <property type="nucleotide sequence ID" value="NZ_BAND01000005.1"/>
</dbReference>
<comment type="pathway">
    <text evidence="3">Lipid metabolism.</text>
</comment>
<feature type="transmembrane region" description="Helical" evidence="18">
    <location>
        <begin position="92"/>
        <end position="109"/>
    </location>
</feature>
<gene>
    <name evidence="19" type="ORF">Amme_005_114</name>
</gene>
<evidence type="ECO:0000256" key="8">
    <source>
        <dbReference type="ARBA" id="ARBA00022679"/>
    </source>
</evidence>
<evidence type="ECO:0000256" key="11">
    <source>
        <dbReference type="ARBA" id="ARBA00023098"/>
    </source>
</evidence>
<dbReference type="NCBIfam" id="TIGR00560">
    <property type="entry name" value="pgsA"/>
    <property type="match status" value="1"/>
</dbReference>
<dbReference type="InterPro" id="IPR000462">
    <property type="entry name" value="CDP-OH_P_trans"/>
</dbReference>
<dbReference type="InterPro" id="IPR050324">
    <property type="entry name" value="CDP-alcohol_PTase-I"/>
</dbReference>
<evidence type="ECO:0000256" key="5">
    <source>
        <dbReference type="ARBA" id="ARBA00013170"/>
    </source>
</evidence>
<feature type="transmembrane region" description="Helical" evidence="18">
    <location>
        <begin position="130"/>
        <end position="152"/>
    </location>
</feature>
<name>A0A023D1Q1_ACIMT</name>
<evidence type="ECO:0000256" key="15">
    <source>
        <dbReference type="ARBA" id="ARBA00048586"/>
    </source>
</evidence>
<evidence type="ECO:0000256" key="10">
    <source>
        <dbReference type="ARBA" id="ARBA00022989"/>
    </source>
</evidence>
<evidence type="ECO:0000256" key="16">
    <source>
        <dbReference type="NCBIfam" id="TIGR00560"/>
    </source>
</evidence>
<keyword evidence="11" id="KW-0443">Lipid metabolism</keyword>
<reference evidence="20" key="1">
    <citation type="journal article" date="2014" name="FEMS Microbiol. Lett.">
        <title>Draft Genomic DNA Sequence of the Facultatively Methylotrophic Bacterium Acidomonas methanolica type strain MB58.</title>
        <authorList>
            <person name="Higashiura N."/>
            <person name="Hadano H."/>
            <person name="Hirakawa H."/>
            <person name="Matsutani M."/>
            <person name="Takabe S."/>
            <person name="Matsushita K."/>
            <person name="Azuma Y."/>
        </authorList>
    </citation>
    <scope>NUCLEOTIDE SEQUENCE [LARGE SCALE GENOMIC DNA]</scope>
    <source>
        <strain evidence="20">MB58</strain>
    </source>
</reference>
<dbReference type="GO" id="GO:0046474">
    <property type="term" value="P:glycerophospholipid biosynthetic process"/>
    <property type="evidence" value="ECO:0007669"/>
    <property type="project" value="TreeGrafter"/>
</dbReference>
<dbReference type="EC" id="2.7.8.5" evidence="5 16"/>
<dbReference type="PANTHER" id="PTHR14269:SF62">
    <property type="entry name" value="CDP-DIACYLGLYCEROL--GLYCEROL-3-PHOSPHATE 3-PHOSPHATIDYLTRANSFERASE 1, CHLOROPLASTIC"/>
    <property type="match status" value="1"/>
</dbReference>
<evidence type="ECO:0000256" key="13">
    <source>
        <dbReference type="ARBA" id="ARBA00023209"/>
    </source>
</evidence>
<dbReference type="Pfam" id="PF01066">
    <property type="entry name" value="CDP-OH_P_transf"/>
    <property type="match status" value="1"/>
</dbReference>
<evidence type="ECO:0000256" key="2">
    <source>
        <dbReference type="ARBA" id="ARBA00005042"/>
    </source>
</evidence>
<evidence type="ECO:0000256" key="17">
    <source>
        <dbReference type="RuleBase" id="RU003750"/>
    </source>
</evidence>
<dbReference type="PROSITE" id="PS00379">
    <property type="entry name" value="CDP_ALCOHOL_P_TRANSF"/>
    <property type="match status" value="1"/>
</dbReference>
<dbReference type="Gene3D" id="1.20.120.1760">
    <property type="match status" value="1"/>
</dbReference>
<evidence type="ECO:0000313" key="19">
    <source>
        <dbReference type="EMBL" id="GAJ27726.1"/>
    </source>
</evidence>
<comment type="similarity">
    <text evidence="4 17">Belongs to the CDP-alcohol phosphatidyltransferase class-I family.</text>
</comment>
<evidence type="ECO:0000256" key="18">
    <source>
        <dbReference type="SAM" id="Phobius"/>
    </source>
</evidence>
<dbReference type="AlphaFoldDB" id="A0A023D1Q1"/>
<evidence type="ECO:0000256" key="6">
    <source>
        <dbReference type="ARBA" id="ARBA00014944"/>
    </source>
</evidence>
<dbReference type="GO" id="GO:0008444">
    <property type="term" value="F:CDP-diacylglycerol-glycerol-3-phosphate 3-phosphatidyltransferase activity"/>
    <property type="evidence" value="ECO:0007669"/>
    <property type="project" value="UniProtKB-UniRule"/>
</dbReference>
<reference evidence="19 20" key="2">
    <citation type="journal article" date="2014" name="FEMS Microbiol. Lett.">
        <title>Draft genomic DNA sequence of the facultatively methylotrophic bacterium Acidomonas methanolica type strain MB58.</title>
        <authorList>
            <person name="Higashiura N."/>
            <person name="Hadano H."/>
            <person name="Hirakawa H."/>
            <person name="Matsutani M."/>
            <person name="Takabe S."/>
            <person name="Matsushita K."/>
            <person name="Azuma Y."/>
        </authorList>
    </citation>
    <scope>NUCLEOTIDE SEQUENCE [LARGE SCALE GENOMIC DNA]</scope>
    <source>
        <strain evidence="19 20">MB58</strain>
    </source>
</reference>
<evidence type="ECO:0000256" key="12">
    <source>
        <dbReference type="ARBA" id="ARBA00023136"/>
    </source>
</evidence>
<sequence length="205" mass="21710">MLTDLPNVLTLLRIASIPVLVALVAMRAPMSDLLACLVYIAACITDYLDGMLARRWKQNSDLGRMMDPIADKLLVGSLLLTLAGYGRLPYGALFAAIIILLREILVSGLREYMATQRANLPSTRLAKWKTAIQMVAIGFLLAGDSTGALLGLTKVPVALIGAVLLWISVGPTVISGWGYLMAGLARMTGRGGSVAGASAAPGRMR</sequence>